<gene>
    <name evidence="2" type="ORF">GQ43DRAFT_162480</name>
</gene>
<keyword evidence="3" id="KW-1185">Reference proteome</keyword>
<comment type="caution">
    <text evidence="2">The sequence shown here is derived from an EMBL/GenBank/DDBJ whole genome shotgun (WGS) entry which is preliminary data.</text>
</comment>
<organism evidence="2 3">
    <name type="scientific">Delitschia confertaspora ATCC 74209</name>
    <dbReference type="NCBI Taxonomy" id="1513339"/>
    <lineage>
        <taxon>Eukaryota</taxon>
        <taxon>Fungi</taxon>
        <taxon>Dikarya</taxon>
        <taxon>Ascomycota</taxon>
        <taxon>Pezizomycotina</taxon>
        <taxon>Dothideomycetes</taxon>
        <taxon>Pleosporomycetidae</taxon>
        <taxon>Pleosporales</taxon>
        <taxon>Delitschiaceae</taxon>
        <taxon>Delitschia</taxon>
    </lineage>
</organism>
<evidence type="ECO:0000313" key="3">
    <source>
        <dbReference type="Proteomes" id="UP000799536"/>
    </source>
</evidence>
<feature type="transmembrane region" description="Helical" evidence="1">
    <location>
        <begin position="130"/>
        <end position="153"/>
    </location>
</feature>
<reference evidence="2" key="1">
    <citation type="journal article" date="2020" name="Stud. Mycol.">
        <title>101 Dothideomycetes genomes: a test case for predicting lifestyles and emergence of pathogens.</title>
        <authorList>
            <person name="Haridas S."/>
            <person name="Albert R."/>
            <person name="Binder M."/>
            <person name="Bloem J."/>
            <person name="Labutti K."/>
            <person name="Salamov A."/>
            <person name="Andreopoulos B."/>
            <person name="Baker S."/>
            <person name="Barry K."/>
            <person name="Bills G."/>
            <person name="Bluhm B."/>
            <person name="Cannon C."/>
            <person name="Castanera R."/>
            <person name="Culley D."/>
            <person name="Daum C."/>
            <person name="Ezra D."/>
            <person name="Gonzalez J."/>
            <person name="Henrissat B."/>
            <person name="Kuo A."/>
            <person name="Liang C."/>
            <person name="Lipzen A."/>
            <person name="Lutzoni F."/>
            <person name="Magnuson J."/>
            <person name="Mondo S."/>
            <person name="Nolan M."/>
            <person name="Ohm R."/>
            <person name="Pangilinan J."/>
            <person name="Park H.-J."/>
            <person name="Ramirez L."/>
            <person name="Alfaro M."/>
            <person name="Sun H."/>
            <person name="Tritt A."/>
            <person name="Yoshinaga Y."/>
            <person name="Zwiers L.-H."/>
            <person name="Turgeon B."/>
            <person name="Goodwin S."/>
            <person name="Spatafora J."/>
            <person name="Crous P."/>
            <person name="Grigoriev I."/>
        </authorList>
    </citation>
    <scope>NUCLEOTIDE SEQUENCE</scope>
    <source>
        <strain evidence="2">ATCC 74209</strain>
    </source>
</reference>
<dbReference type="EMBL" id="ML993875">
    <property type="protein sequence ID" value="KAF2204498.1"/>
    <property type="molecule type" value="Genomic_DNA"/>
</dbReference>
<dbReference type="OrthoDB" id="5342924at2759"/>
<accession>A0A9P4JRP0</accession>
<sequence length="245" mass="27073">MHVIRASWAYAIRHCWGHFLPIAAIITLSYLNFSGFFVGAHLQGLYNDTAQAVDRLSLQVTAKLLELLIIASLSVVIMDIVRSYLLFASEGIPLGLLTARFRFVAILYLVSDDFRAGSMAFKSHRTRWAFILLIGTSALVAVLAGPSIALLLIPTWYEAWPAGGAKFWINWDLHPSTVDRSPTWGSRCSDSSAILDHLSSANSTVGSCIWAGYPFLAEAFWQRGSSNERVLSDSDGTFKRDITLD</sequence>
<keyword evidence="1" id="KW-0812">Transmembrane</keyword>
<dbReference type="AlphaFoldDB" id="A0A9P4JRP0"/>
<feature type="transmembrane region" description="Helical" evidence="1">
    <location>
        <begin position="64"/>
        <end position="85"/>
    </location>
</feature>
<feature type="transmembrane region" description="Helical" evidence="1">
    <location>
        <begin position="20"/>
        <end position="43"/>
    </location>
</feature>
<protein>
    <submittedName>
        <fullName evidence="2">Uncharacterized protein</fullName>
    </submittedName>
</protein>
<evidence type="ECO:0000256" key="1">
    <source>
        <dbReference type="SAM" id="Phobius"/>
    </source>
</evidence>
<proteinExistence type="predicted"/>
<evidence type="ECO:0000313" key="2">
    <source>
        <dbReference type="EMBL" id="KAF2204498.1"/>
    </source>
</evidence>
<keyword evidence="1" id="KW-0472">Membrane</keyword>
<name>A0A9P4JRP0_9PLEO</name>
<dbReference type="Proteomes" id="UP000799536">
    <property type="component" value="Unassembled WGS sequence"/>
</dbReference>
<keyword evidence="1" id="KW-1133">Transmembrane helix</keyword>